<evidence type="ECO:0000259" key="1">
    <source>
        <dbReference type="PROSITE" id="PS51782"/>
    </source>
</evidence>
<dbReference type="Pfam" id="PF01476">
    <property type="entry name" value="LysM"/>
    <property type="match status" value="1"/>
</dbReference>
<dbReference type="Gene3D" id="3.10.350.10">
    <property type="entry name" value="LysM domain"/>
    <property type="match status" value="1"/>
</dbReference>
<gene>
    <name evidence="2" type="ORF">METZ01_LOCUS488599</name>
</gene>
<dbReference type="InterPro" id="IPR036779">
    <property type="entry name" value="LysM_dom_sf"/>
</dbReference>
<dbReference type="PANTHER" id="PTHR33734:SF22">
    <property type="entry name" value="MEMBRANE-BOUND LYTIC MUREIN TRANSGLYCOSYLASE D"/>
    <property type="match status" value="1"/>
</dbReference>
<feature type="non-terminal residue" evidence="2">
    <location>
        <position position="95"/>
    </location>
</feature>
<dbReference type="CDD" id="cd00118">
    <property type="entry name" value="LysM"/>
    <property type="match status" value="1"/>
</dbReference>
<dbReference type="GO" id="GO:0008932">
    <property type="term" value="F:lytic endotransglycosylase activity"/>
    <property type="evidence" value="ECO:0007669"/>
    <property type="project" value="TreeGrafter"/>
</dbReference>
<evidence type="ECO:0000313" key="2">
    <source>
        <dbReference type="EMBL" id="SVE35745.1"/>
    </source>
</evidence>
<accession>A0A383CV22</accession>
<protein>
    <recommendedName>
        <fullName evidence="1">LysM domain-containing protein</fullName>
    </recommendedName>
</protein>
<feature type="domain" description="LysM" evidence="1">
    <location>
        <begin position="47"/>
        <end position="91"/>
    </location>
</feature>
<dbReference type="InterPro" id="IPR018392">
    <property type="entry name" value="LysM"/>
</dbReference>
<name>A0A383CV22_9ZZZZ</name>
<dbReference type="SUPFAM" id="SSF54106">
    <property type="entry name" value="LysM domain"/>
    <property type="match status" value="1"/>
</dbReference>
<dbReference type="EMBL" id="UINC01211724">
    <property type="protein sequence ID" value="SVE35745.1"/>
    <property type="molecule type" value="Genomic_DNA"/>
</dbReference>
<reference evidence="2" key="1">
    <citation type="submission" date="2018-05" db="EMBL/GenBank/DDBJ databases">
        <authorList>
            <person name="Lanie J.A."/>
            <person name="Ng W.-L."/>
            <person name="Kazmierczak K.M."/>
            <person name="Andrzejewski T.M."/>
            <person name="Davidsen T.M."/>
            <person name="Wayne K.J."/>
            <person name="Tettelin H."/>
            <person name="Glass J.I."/>
            <person name="Rusch D."/>
            <person name="Podicherti R."/>
            <person name="Tsui H.-C.T."/>
            <person name="Winkler M.E."/>
        </authorList>
    </citation>
    <scope>NUCLEOTIDE SEQUENCE</scope>
</reference>
<dbReference type="PROSITE" id="PS51782">
    <property type="entry name" value="LYSM"/>
    <property type="match status" value="1"/>
</dbReference>
<organism evidence="2">
    <name type="scientific">marine metagenome</name>
    <dbReference type="NCBI Taxonomy" id="408172"/>
    <lineage>
        <taxon>unclassified sequences</taxon>
        <taxon>metagenomes</taxon>
        <taxon>ecological metagenomes</taxon>
    </lineage>
</organism>
<dbReference type="SMART" id="SM00257">
    <property type="entry name" value="LysM"/>
    <property type="match status" value="1"/>
</dbReference>
<dbReference type="AlphaFoldDB" id="A0A383CV22"/>
<sequence>MISEDLENFERPTGVLLKRRHKFRALLTVMALFTASIVSIPNANADIRVTVQAGDSLSLIALKYGVTTQSIMNANGISNPDLLFMGQELIIPGVT</sequence>
<proteinExistence type="predicted"/>
<dbReference type="PANTHER" id="PTHR33734">
    <property type="entry name" value="LYSM DOMAIN-CONTAINING GPI-ANCHORED PROTEIN 2"/>
    <property type="match status" value="1"/>
</dbReference>